<sequence>MMKENIRIVPMTKEHVDSVIEIEELSFSIPWAKEAFEMEVTMNKCATYIVAMIDDVVAGYGGFWAILDEAHITNIAVHPDYRGIGVGNALLEGLIEAARKRGATSMTLEVRASNEIAQNLYRKYGFKAYGRRKGYYQDNGEDAIIMWKYDL</sequence>
<dbReference type="InterPro" id="IPR006464">
    <property type="entry name" value="AcTrfase_RimI/Ard1"/>
</dbReference>
<comment type="caution">
    <text evidence="7">The sequence shown here is derived from an EMBL/GenBank/DDBJ whole genome shotgun (WGS) entry which is preliminary data.</text>
</comment>
<dbReference type="SUPFAM" id="SSF55729">
    <property type="entry name" value="Acyl-CoA N-acyltransferases (Nat)"/>
    <property type="match status" value="1"/>
</dbReference>
<dbReference type="PANTHER" id="PTHR43420:SF44">
    <property type="entry name" value="ACETYLTRANSFERASE YPEA"/>
    <property type="match status" value="1"/>
</dbReference>
<accession>A0A5D8QG86</accession>
<comment type="similarity">
    <text evidence="1 5">Belongs to the acetyltransferase family. RimI subfamily.</text>
</comment>
<dbReference type="GO" id="GO:0005737">
    <property type="term" value="C:cytoplasm"/>
    <property type="evidence" value="ECO:0007669"/>
    <property type="project" value="UniProtKB-SubCell"/>
</dbReference>
<keyword evidence="3 7" id="KW-0808">Transferase</keyword>
<dbReference type="EMBL" id="VTPS01000005">
    <property type="protein sequence ID" value="TZE82533.1"/>
    <property type="molecule type" value="Genomic_DNA"/>
</dbReference>
<gene>
    <name evidence="7" type="primary">rimI</name>
    <name evidence="7" type="ORF">FWJ32_04435</name>
</gene>
<reference evidence="7 8" key="1">
    <citation type="submission" date="2019-08" db="EMBL/GenBank/DDBJ databases">
        <title>Calorimonas adulescens gen. nov., sp. nov., an anaerobic thermophilic bacterium from Sakhalin hot spring.</title>
        <authorList>
            <person name="Khomyakova M.A."/>
            <person name="Merkel A.Y."/>
            <person name="Novikov A."/>
            <person name="Bonch-Osmolovskaya E.A."/>
            <person name="Slobodkin A.I."/>
        </authorList>
    </citation>
    <scope>NUCLEOTIDE SEQUENCE [LARGE SCALE GENOMIC DNA]</scope>
    <source>
        <strain evidence="7 8">A05MB</strain>
    </source>
</reference>
<dbReference type="AlphaFoldDB" id="A0A5D8QG86"/>
<keyword evidence="8" id="KW-1185">Reference proteome</keyword>
<dbReference type="InterPro" id="IPR050680">
    <property type="entry name" value="YpeA/RimI_acetyltransf"/>
</dbReference>
<proteinExistence type="inferred from homology"/>
<comment type="catalytic activity">
    <reaction evidence="5">
        <text>N-terminal L-alanyl-[ribosomal protein bS18] + acetyl-CoA = N-terminal N(alpha)-acetyl-L-alanyl-[ribosomal protein bS18] + CoA + H(+)</text>
        <dbReference type="Rhea" id="RHEA:43756"/>
        <dbReference type="Rhea" id="RHEA-COMP:10676"/>
        <dbReference type="Rhea" id="RHEA-COMP:10677"/>
        <dbReference type="ChEBI" id="CHEBI:15378"/>
        <dbReference type="ChEBI" id="CHEBI:57287"/>
        <dbReference type="ChEBI" id="CHEBI:57288"/>
        <dbReference type="ChEBI" id="CHEBI:64718"/>
        <dbReference type="ChEBI" id="CHEBI:83683"/>
        <dbReference type="EC" id="2.3.1.266"/>
    </reaction>
</comment>
<keyword evidence="2 5" id="KW-0963">Cytoplasm</keyword>
<keyword evidence="4" id="KW-0012">Acyltransferase</keyword>
<evidence type="ECO:0000256" key="3">
    <source>
        <dbReference type="ARBA" id="ARBA00022679"/>
    </source>
</evidence>
<dbReference type="Gene3D" id="3.40.630.30">
    <property type="match status" value="1"/>
</dbReference>
<dbReference type="InterPro" id="IPR016181">
    <property type="entry name" value="Acyl_CoA_acyltransferase"/>
</dbReference>
<evidence type="ECO:0000259" key="6">
    <source>
        <dbReference type="PROSITE" id="PS51186"/>
    </source>
</evidence>
<name>A0A5D8QG86_9THEO</name>
<dbReference type="EC" id="2.3.1.266" evidence="5"/>
<evidence type="ECO:0000256" key="1">
    <source>
        <dbReference type="ARBA" id="ARBA00005395"/>
    </source>
</evidence>
<dbReference type="Pfam" id="PF00583">
    <property type="entry name" value="Acetyltransf_1"/>
    <property type="match status" value="1"/>
</dbReference>
<dbReference type="GO" id="GO:0008999">
    <property type="term" value="F:protein-N-terminal-alanine acetyltransferase activity"/>
    <property type="evidence" value="ECO:0007669"/>
    <property type="project" value="UniProtKB-EC"/>
</dbReference>
<comment type="subcellular location">
    <subcellularLocation>
        <location evidence="5">Cytoplasm</location>
    </subcellularLocation>
</comment>
<dbReference type="RefSeq" id="WP_149544772.1">
    <property type="nucleotide sequence ID" value="NZ_VTPS01000005.1"/>
</dbReference>
<protein>
    <recommendedName>
        <fullName evidence="5">[Ribosomal protein bS18]-alanine N-acetyltransferase</fullName>
        <ecNumber evidence="5">2.3.1.266</ecNumber>
    </recommendedName>
</protein>
<dbReference type="PANTHER" id="PTHR43420">
    <property type="entry name" value="ACETYLTRANSFERASE"/>
    <property type="match status" value="1"/>
</dbReference>
<organism evidence="7 8">
    <name type="scientific">Calorimonas adulescens</name>
    <dbReference type="NCBI Taxonomy" id="2606906"/>
    <lineage>
        <taxon>Bacteria</taxon>
        <taxon>Bacillati</taxon>
        <taxon>Bacillota</taxon>
        <taxon>Clostridia</taxon>
        <taxon>Thermoanaerobacterales</taxon>
        <taxon>Thermoanaerobacteraceae</taxon>
        <taxon>Calorimonas</taxon>
    </lineage>
</organism>
<dbReference type="CDD" id="cd04301">
    <property type="entry name" value="NAT_SF"/>
    <property type="match status" value="1"/>
</dbReference>
<dbReference type="PROSITE" id="PS51186">
    <property type="entry name" value="GNAT"/>
    <property type="match status" value="1"/>
</dbReference>
<dbReference type="NCBIfam" id="TIGR01575">
    <property type="entry name" value="rimI"/>
    <property type="match status" value="1"/>
</dbReference>
<evidence type="ECO:0000313" key="7">
    <source>
        <dbReference type="EMBL" id="TZE82533.1"/>
    </source>
</evidence>
<comment type="function">
    <text evidence="5">Acetylates the N-terminal alanine of ribosomal protein bS18.</text>
</comment>
<dbReference type="Proteomes" id="UP000322976">
    <property type="component" value="Unassembled WGS sequence"/>
</dbReference>
<evidence type="ECO:0000313" key="8">
    <source>
        <dbReference type="Proteomes" id="UP000322976"/>
    </source>
</evidence>
<feature type="domain" description="N-acetyltransferase" evidence="6">
    <location>
        <begin position="6"/>
        <end position="151"/>
    </location>
</feature>
<dbReference type="InterPro" id="IPR000182">
    <property type="entry name" value="GNAT_dom"/>
</dbReference>
<evidence type="ECO:0000256" key="5">
    <source>
        <dbReference type="RuleBase" id="RU363094"/>
    </source>
</evidence>
<evidence type="ECO:0000256" key="2">
    <source>
        <dbReference type="ARBA" id="ARBA00022490"/>
    </source>
</evidence>
<evidence type="ECO:0000256" key="4">
    <source>
        <dbReference type="ARBA" id="ARBA00023315"/>
    </source>
</evidence>